<proteinExistence type="predicted"/>
<name>A0A553SKH1_NIACI</name>
<dbReference type="GO" id="GO:0003700">
    <property type="term" value="F:DNA-binding transcription factor activity"/>
    <property type="evidence" value="ECO:0007669"/>
    <property type="project" value="InterPro"/>
</dbReference>
<organism evidence="5 6">
    <name type="scientific">Niallia circulans</name>
    <name type="common">Bacillus circulans</name>
    <dbReference type="NCBI Taxonomy" id="1397"/>
    <lineage>
        <taxon>Bacteria</taxon>
        <taxon>Bacillati</taxon>
        <taxon>Bacillota</taxon>
        <taxon>Bacilli</taxon>
        <taxon>Bacillales</taxon>
        <taxon>Bacillaceae</taxon>
        <taxon>Niallia</taxon>
    </lineage>
</organism>
<dbReference type="Gene3D" id="1.10.10.10">
    <property type="entry name" value="Winged helix-like DNA-binding domain superfamily/Winged helix DNA-binding domain"/>
    <property type="match status" value="1"/>
</dbReference>
<evidence type="ECO:0000256" key="2">
    <source>
        <dbReference type="ARBA" id="ARBA00023125"/>
    </source>
</evidence>
<keyword evidence="3" id="KW-0804">Transcription</keyword>
<dbReference type="PANTHER" id="PTHR38445:SF6">
    <property type="entry name" value="GNTR-FAMILY TRANSCRIPTIONAL REGULATOR"/>
    <property type="match status" value="1"/>
</dbReference>
<dbReference type="InterPro" id="IPR000524">
    <property type="entry name" value="Tscrpt_reg_HTH_GntR"/>
</dbReference>
<evidence type="ECO:0000259" key="4">
    <source>
        <dbReference type="PROSITE" id="PS50949"/>
    </source>
</evidence>
<dbReference type="InterPro" id="IPR036388">
    <property type="entry name" value="WH-like_DNA-bd_sf"/>
</dbReference>
<keyword evidence="2" id="KW-0238">DNA-binding</keyword>
<reference evidence="6" key="1">
    <citation type="submission" date="2018-10" db="EMBL/GenBank/DDBJ databases">
        <title>FDA dAtabase for Regulatory Grade micrObial Sequences (FDA-ARGOS): Supporting development and validation of Infectious Disease Dx tests.</title>
        <authorList>
            <person name="Minogue T."/>
            <person name="Wolcott M."/>
            <person name="Wasieloski L."/>
            <person name="Aguilar W."/>
            <person name="Moore D."/>
            <person name="Tallon L."/>
            <person name="Sadzewicz L."/>
            <person name="Sengamalay N."/>
            <person name="Ott S."/>
            <person name="Godinez A."/>
            <person name="Nagaraj S."/>
            <person name="Vavikolanu K."/>
            <person name="Vyas G."/>
            <person name="Nadendla S."/>
            <person name="George J."/>
            <person name="Sichtig H."/>
        </authorList>
    </citation>
    <scope>NUCLEOTIDE SEQUENCE [LARGE SCALE GENOMIC DNA]</scope>
    <source>
        <strain evidence="6">FDAARGOS_343</strain>
    </source>
</reference>
<sequence>MSDDFKASRPIYMQIVDKIMQQIARQELKEGQKLPSVREMAIESGVNPNTIQRTYSELERMNIVETKRGQGTFITDKREVLEEVKKKLQFDIVNQFIANMKELGMSEEELITELTQHLNRRKEEKS</sequence>
<evidence type="ECO:0000256" key="1">
    <source>
        <dbReference type="ARBA" id="ARBA00023015"/>
    </source>
</evidence>
<evidence type="ECO:0000313" key="5">
    <source>
        <dbReference type="EMBL" id="TRZ37464.1"/>
    </source>
</evidence>
<comment type="caution">
    <text evidence="5">The sequence shown here is derived from an EMBL/GenBank/DDBJ whole genome shotgun (WGS) entry which is preliminary data.</text>
</comment>
<dbReference type="Proteomes" id="UP000319837">
    <property type="component" value="Unassembled WGS sequence"/>
</dbReference>
<gene>
    <name evidence="5" type="ORF">CEQ21_18610</name>
</gene>
<dbReference type="EMBL" id="RIBP01000004">
    <property type="protein sequence ID" value="TRZ37464.1"/>
    <property type="molecule type" value="Genomic_DNA"/>
</dbReference>
<dbReference type="PANTHER" id="PTHR38445">
    <property type="entry name" value="HTH-TYPE TRANSCRIPTIONAL REPRESSOR YTRA"/>
    <property type="match status" value="1"/>
</dbReference>
<dbReference type="InterPro" id="IPR036390">
    <property type="entry name" value="WH_DNA-bd_sf"/>
</dbReference>
<keyword evidence="1" id="KW-0805">Transcription regulation</keyword>
<dbReference type="SMART" id="SM00345">
    <property type="entry name" value="HTH_GNTR"/>
    <property type="match status" value="1"/>
</dbReference>
<protein>
    <submittedName>
        <fullName evidence="5">GntR family transcriptional regulator</fullName>
    </submittedName>
</protein>
<evidence type="ECO:0000256" key="3">
    <source>
        <dbReference type="ARBA" id="ARBA00023163"/>
    </source>
</evidence>
<dbReference type="SUPFAM" id="SSF46785">
    <property type="entry name" value="Winged helix' DNA-binding domain"/>
    <property type="match status" value="1"/>
</dbReference>
<dbReference type="Pfam" id="PF00392">
    <property type="entry name" value="GntR"/>
    <property type="match status" value="1"/>
</dbReference>
<evidence type="ECO:0000313" key="6">
    <source>
        <dbReference type="Proteomes" id="UP000319837"/>
    </source>
</evidence>
<feature type="domain" description="HTH gntR-type" evidence="4">
    <location>
        <begin position="9"/>
        <end position="77"/>
    </location>
</feature>
<dbReference type="PROSITE" id="PS50949">
    <property type="entry name" value="HTH_GNTR"/>
    <property type="match status" value="1"/>
</dbReference>
<dbReference type="CDD" id="cd07377">
    <property type="entry name" value="WHTH_GntR"/>
    <property type="match status" value="1"/>
</dbReference>
<dbReference type="RefSeq" id="WP_185765800.1">
    <property type="nucleotide sequence ID" value="NZ_RIBP01000004.1"/>
</dbReference>
<dbReference type="GO" id="GO:0003677">
    <property type="term" value="F:DNA binding"/>
    <property type="evidence" value="ECO:0007669"/>
    <property type="project" value="UniProtKB-KW"/>
</dbReference>
<accession>A0A553SKH1</accession>
<dbReference type="AlphaFoldDB" id="A0A553SKH1"/>